<organism evidence="8 9">
    <name type="scientific">Acrobeloides nanus</name>
    <dbReference type="NCBI Taxonomy" id="290746"/>
    <lineage>
        <taxon>Eukaryota</taxon>
        <taxon>Metazoa</taxon>
        <taxon>Ecdysozoa</taxon>
        <taxon>Nematoda</taxon>
        <taxon>Chromadorea</taxon>
        <taxon>Rhabditida</taxon>
        <taxon>Tylenchina</taxon>
        <taxon>Cephalobomorpha</taxon>
        <taxon>Cephaloboidea</taxon>
        <taxon>Cephalobidae</taxon>
        <taxon>Acrobeloides</taxon>
    </lineage>
</organism>
<evidence type="ECO:0000256" key="1">
    <source>
        <dbReference type="ARBA" id="ARBA00010370"/>
    </source>
</evidence>
<dbReference type="GO" id="GO:0006508">
    <property type="term" value="P:proteolysis"/>
    <property type="evidence" value="ECO:0007669"/>
    <property type="project" value="UniProtKB-KW"/>
</dbReference>
<dbReference type="PANTHER" id="PTHR10201:SF323">
    <property type="entry name" value="MATRIX METALLOPROTEINASE-21"/>
    <property type="match status" value="1"/>
</dbReference>
<accession>A0A914C9L3</accession>
<dbReference type="InterPro" id="IPR001818">
    <property type="entry name" value="Pept_M10_metallopeptidase"/>
</dbReference>
<sequence>MASYDFLCEDKVNNVVISRTAMYAKPKFMTRFSRSISVDEKEKESYKNLVKKTTYNNRTGLKRVWWKRVITYALFTYPNEMSLEEARIAISSAFYQWSSVVPLSFIDVTNTGRMPDIKIIFDYSHCNVFAFTVPGDKIFFNTKYKWAYTDIFKIISGRYMDLFMIALHEIGHQIGIADDMGEKGSVMNMFNWQPQQDEYGIIVRTRLQKDDIEFAQKIYGPRKFTFKNFKFVK</sequence>
<dbReference type="InterPro" id="IPR006026">
    <property type="entry name" value="Peptidase_Metallo"/>
</dbReference>
<evidence type="ECO:0000259" key="7">
    <source>
        <dbReference type="SMART" id="SM00235"/>
    </source>
</evidence>
<dbReference type="PANTHER" id="PTHR10201">
    <property type="entry name" value="MATRIX METALLOPROTEINASE"/>
    <property type="match status" value="1"/>
</dbReference>
<keyword evidence="6" id="KW-0482">Metalloprotease</keyword>
<dbReference type="InterPro" id="IPR024079">
    <property type="entry name" value="MetalloPept_cat_dom_sf"/>
</dbReference>
<name>A0A914C9L3_9BILA</name>
<evidence type="ECO:0000256" key="2">
    <source>
        <dbReference type="ARBA" id="ARBA00022670"/>
    </source>
</evidence>
<proteinExistence type="inferred from homology"/>
<dbReference type="SMART" id="SM00235">
    <property type="entry name" value="ZnMc"/>
    <property type="match status" value="1"/>
</dbReference>
<dbReference type="Gene3D" id="3.40.390.10">
    <property type="entry name" value="Collagenase (Catalytic Domain)"/>
    <property type="match status" value="1"/>
</dbReference>
<keyword evidence="2" id="KW-0645">Protease</keyword>
<keyword evidence="3" id="KW-0479">Metal-binding</keyword>
<keyword evidence="8" id="KW-1185">Reference proteome</keyword>
<evidence type="ECO:0000256" key="3">
    <source>
        <dbReference type="ARBA" id="ARBA00022723"/>
    </source>
</evidence>
<dbReference type="Proteomes" id="UP000887540">
    <property type="component" value="Unplaced"/>
</dbReference>
<dbReference type="GO" id="GO:0004222">
    <property type="term" value="F:metalloendopeptidase activity"/>
    <property type="evidence" value="ECO:0007669"/>
    <property type="project" value="InterPro"/>
</dbReference>
<evidence type="ECO:0000256" key="5">
    <source>
        <dbReference type="ARBA" id="ARBA00022833"/>
    </source>
</evidence>
<dbReference type="Pfam" id="PF00413">
    <property type="entry name" value="Peptidase_M10"/>
    <property type="match status" value="1"/>
</dbReference>
<dbReference type="GO" id="GO:0031012">
    <property type="term" value="C:extracellular matrix"/>
    <property type="evidence" value="ECO:0007669"/>
    <property type="project" value="InterPro"/>
</dbReference>
<dbReference type="GO" id="GO:0008270">
    <property type="term" value="F:zinc ion binding"/>
    <property type="evidence" value="ECO:0007669"/>
    <property type="project" value="InterPro"/>
</dbReference>
<evidence type="ECO:0000313" key="9">
    <source>
        <dbReference type="WBParaSite" id="ACRNAN_Path_663.g2493.t1"/>
    </source>
</evidence>
<keyword evidence="4" id="KW-0378">Hydrolase</keyword>
<reference evidence="9" key="1">
    <citation type="submission" date="2022-11" db="UniProtKB">
        <authorList>
            <consortium name="WormBaseParasite"/>
        </authorList>
    </citation>
    <scope>IDENTIFICATION</scope>
</reference>
<evidence type="ECO:0000256" key="4">
    <source>
        <dbReference type="ARBA" id="ARBA00022801"/>
    </source>
</evidence>
<keyword evidence="5" id="KW-0862">Zinc</keyword>
<comment type="similarity">
    <text evidence="1">Belongs to the peptidase M10A family.</text>
</comment>
<feature type="domain" description="Peptidase metallopeptidase" evidence="7">
    <location>
        <begin position="61"/>
        <end position="221"/>
    </location>
</feature>
<dbReference type="AlphaFoldDB" id="A0A914C9L3"/>
<evidence type="ECO:0000256" key="6">
    <source>
        <dbReference type="ARBA" id="ARBA00023049"/>
    </source>
</evidence>
<protein>
    <submittedName>
        <fullName evidence="9">Peptidase metallopeptidase domain-containing protein</fullName>
    </submittedName>
</protein>
<dbReference type="WBParaSite" id="ACRNAN_Path_663.g2493.t1">
    <property type="protein sequence ID" value="ACRNAN_Path_663.g2493.t1"/>
    <property type="gene ID" value="ACRNAN_Path_663.g2493"/>
</dbReference>
<dbReference type="SUPFAM" id="SSF55486">
    <property type="entry name" value="Metalloproteases ('zincins'), catalytic domain"/>
    <property type="match status" value="1"/>
</dbReference>
<evidence type="ECO:0000313" key="8">
    <source>
        <dbReference type="Proteomes" id="UP000887540"/>
    </source>
</evidence>